<reference evidence="1" key="1">
    <citation type="submission" date="2018-05" db="EMBL/GenBank/DDBJ databases">
        <authorList>
            <person name="Lanie J.A."/>
            <person name="Ng W.-L."/>
            <person name="Kazmierczak K.M."/>
            <person name="Andrzejewski T.M."/>
            <person name="Davidsen T.M."/>
            <person name="Wayne K.J."/>
            <person name="Tettelin H."/>
            <person name="Glass J.I."/>
            <person name="Rusch D."/>
            <person name="Podicherti R."/>
            <person name="Tsui H.-C.T."/>
            <person name="Winkler M.E."/>
        </authorList>
    </citation>
    <scope>NUCLEOTIDE SEQUENCE</scope>
</reference>
<organism evidence="1">
    <name type="scientific">marine metagenome</name>
    <dbReference type="NCBI Taxonomy" id="408172"/>
    <lineage>
        <taxon>unclassified sequences</taxon>
        <taxon>metagenomes</taxon>
        <taxon>ecological metagenomes</taxon>
    </lineage>
</organism>
<feature type="non-terminal residue" evidence="1">
    <location>
        <position position="159"/>
    </location>
</feature>
<dbReference type="EMBL" id="UINC01187805">
    <property type="protein sequence ID" value="SVE00723.1"/>
    <property type="molecule type" value="Genomic_DNA"/>
</dbReference>
<gene>
    <name evidence="1" type="ORF">METZ01_LOCUS453577</name>
</gene>
<evidence type="ECO:0000313" key="1">
    <source>
        <dbReference type="EMBL" id="SVE00723.1"/>
    </source>
</evidence>
<name>A0A382ZZA8_9ZZZZ</name>
<dbReference type="AlphaFoldDB" id="A0A382ZZA8"/>
<sequence length="159" mass="17680">MEQTPVAKDGAQSRRSFLSYFSGIGISSTLMPGLLWGCMQEAEEQEVTLAMTRTAAQVAGLDFSDEELEMIVDGVNQSLERFEEIRATPLENSVMPPLHFIPMVSGMDVEYVEGSLRLGARSPVTRPTDLEDAAFWSVTDLAQLIESRQVRPTELTEMY</sequence>
<accession>A0A382ZZA8</accession>
<proteinExistence type="predicted"/>
<protein>
    <recommendedName>
        <fullName evidence="2">Amidase domain-containing protein</fullName>
    </recommendedName>
</protein>
<evidence type="ECO:0008006" key="2">
    <source>
        <dbReference type="Google" id="ProtNLM"/>
    </source>
</evidence>